<evidence type="ECO:0000256" key="1">
    <source>
        <dbReference type="SAM" id="MobiDB-lite"/>
    </source>
</evidence>
<dbReference type="EMBL" id="LT550327">
    <property type="protein sequence ID" value="SAL95420.1"/>
    <property type="molecule type" value="Genomic_DNA"/>
</dbReference>
<keyword evidence="3" id="KW-1185">Reference proteome</keyword>
<protein>
    <submittedName>
        <fullName evidence="2">Uncharacterized protein</fullName>
    </submittedName>
</protein>
<evidence type="ECO:0000313" key="2">
    <source>
        <dbReference type="EMBL" id="SAL95420.1"/>
    </source>
</evidence>
<dbReference type="AlphaFoldDB" id="A0A163IUL1"/>
<gene>
    <name evidence="2" type="primary">ABSGL_00748.1 scaffold 946</name>
</gene>
<evidence type="ECO:0000313" key="3">
    <source>
        <dbReference type="Proteomes" id="UP000078561"/>
    </source>
</evidence>
<feature type="region of interest" description="Disordered" evidence="1">
    <location>
        <begin position="65"/>
        <end position="88"/>
    </location>
</feature>
<dbReference type="Proteomes" id="UP000078561">
    <property type="component" value="Unassembled WGS sequence"/>
</dbReference>
<accession>A0A163IUL1</accession>
<sequence>MAIDEKVRSTGVQAFVEDAGLLGFLLPSVDEGTSLKERSLATVWLANSWKNKCIYHRRLVARKTPSSAPQITLESLTQPPKEELPSSTHDRHYIRRFVALQPDV</sequence>
<name>A0A163IUL1_ABSGL</name>
<proteinExistence type="predicted"/>
<reference evidence="2" key="1">
    <citation type="submission" date="2016-04" db="EMBL/GenBank/DDBJ databases">
        <authorList>
            <person name="Evans L.H."/>
            <person name="Alamgir A."/>
            <person name="Owens N."/>
            <person name="Weber N.D."/>
            <person name="Virtaneva K."/>
            <person name="Barbian K."/>
            <person name="Babar A."/>
            <person name="Rosenke K."/>
        </authorList>
    </citation>
    <scope>NUCLEOTIDE SEQUENCE [LARGE SCALE GENOMIC DNA]</scope>
    <source>
        <strain evidence="2">CBS 101.48</strain>
    </source>
</reference>
<organism evidence="2">
    <name type="scientific">Absidia glauca</name>
    <name type="common">Pin mould</name>
    <dbReference type="NCBI Taxonomy" id="4829"/>
    <lineage>
        <taxon>Eukaryota</taxon>
        <taxon>Fungi</taxon>
        <taxon>Fungi incertae sedis</taxon>
        <taxon>Mucoromycota</taxon>
        <taxon>Mucoromycotina</taxon>
        <taxon>Mucoromycetes</taxon>
        <taxon>Mucorales</taxon>
        <taxon>Cunninghamellaceae</taxon>
        <taxon>Absidia</taxon>
    </lineage>
</organism>
<feature type="compositionally biased region" description="Polar residues" evidence="1">
    <location>
        <begin position="65"/>
        <end position="78"/>
    </location>
</feature>
<dbReference type="InParanoid" id="A0A163IUL1"/>